<gene>
    <name evidence="2" type="ORF">SNE40_016204</name>
</gene>
<evidence type="ECO:0000313" key="2">
    <source>
        <dbReference type="EMBL" id="KAK6172577.1"/>
    </source>
</evidence>
<accession>A0AAN8J8A7</accession>
<feature type="compositionally biased region" description="Basic and acidic residues" evidence="1">
    <location>
        <begin position="357"/>
        <end position="369"/>
    </location>
</feature>
<dbReference type="EMBL" id="JAZGQO010000011">
    <property type="protein sequence ID" value="KAK6172577.1"/>
    <property type="molecule type" value="Genomic_DNA"/>
</dbReference>
<organism evidence="2 3">
    <name type="scientific">Patella caerulea</name>
    <name type="common">Rayed Mediterranean limpet</name>
    <dbReference type="NCBI Taxonomy" id="87958"/>
    <lineage>
        <taxon>Eukaryota</taxon>
        <taxon>Metazoa</taxon>
        <taxon>Spiralia</taxon>
        <taxon>Lophotrochozoa</taxon>
        <taxon>Mollusca</taxon>
        <taxon>Gastropoda</taxon>
        <taxon>Patellogastropoda</taxon>
        <taxon>Patelloidea</taxon>
        <taxon>Patellidae</taxon>
        <taxon>Patella</taxon>
    </lineage>
</organism>
<reference evidence="2 3" key="1">
    <citation type="submission" date="2024-01" db="EMBL/GenBank/DDBJ databases">
        <title>The genome of the rayed Mediterranean limpet Patella caerulea (Linnaeus, 1758).</title>
        <authorList>
            <person name="Anh-Thu Weber A."/>
            <person name="Halstead-Nussloch G."/>
        </authorList>
    </citation>
    <scope>NUCLEOTIDE SEQUENCE [LARGE SCALE GENOMIC DNA]</scope>
    <source>
        <strain evidence="2">AATW-2023a</strain>
        <tissue evidence="2">Whole specimen</tissue>
    </source>
</reference>
<comment type="caution">
    <text evidence="2">The sequence shown here is derived from an EMBL/GenBank/DDBJ whole genome shotgun (WGS) entry which is preliminary data.</text>
</comment>
<evidence type="ECO:0000313" key="3">
    <source>
        <dbReference type="Proteomes" id="UP001347796"/>
    </source>
</evidence>
<name>A0AAN8J8A7_PATCE</name>
<feature type="region of interest" description="Disordered" evidence="1">
    <location>
        <begin position="352"/>
        <end position="400"/>
    </location>
</feature>
<dbReference type="AlphaFoldDB" id="A0AAN8J8A7"/>
<dbReference type="Proteomes" id="UP001347796">
    <property type="component" value="Unassembled WGS sequence"/>
</dbReference>
<proteinExistence type="predicted"/>
<evidence type="ECO:0000256" key="1">
    <source>
        <dbReference type="SAM" id="MobiDB-lite"/>
    </source>
</evidence>
<sequence length="400" mass="45463">MAYDLQFPLLKYLATDDQVIHIAPWKLYEEYPNDLCNHLYRREKRVVGDNYLTMMMPTQNPDRQLSGKLDQFCNMWIITCNTVEDINDVLEKLETQFCLLYVLLIERRAFSNSIEIPMVLFVNNKSRGIELLKDKLKQVRGSSNDGRPKQFSFEVDYGPTVEKWALNVLKRDFICVGGRLCVTNGASFNHVLDWNNILTCLPCLPCCLLVGSIYRTGRKIRYLESIHTPDDDVILSGATSDKPDDQRITLLKLLKWTEERRKQGPTKNSKLSKVDKQAKGTFAETRLNLDIIDEGAEEEGVQIEMSTFKTQFETTNTKLGDIDELPEVDTDADLLATPRIVHFLAPGQRSILNLTRPDNKSETARKHDTGASPAKVTGGKNTKNKSKVLKVEPESSQSTV</sequence>
<keyword evidence="3" id="KW-1185">Reference proteome</keyword>
<protein>
    <submittedName>
        <fullName evidence="2">Uncharacterized protein</fullName>
    </submittedName>
</protein>